<protein>
    <submittedName>
        <fullName evidence="1">Uncharacterized protein</fullName>
    </submittedName>
</protein>
<gene>
    <name evidence="1" type="ORF">A5844_000584</name>
</gene>
<accession>A0A2C9XQ95</accession>
<dbReference type="STRING" id="1987383.A5844_000584"/>
<proteinExistence type="predicted"/>
<dbReference type="RefSeq" id="WP_179190526.1">
    <property type="nucleotide sequence ID" value="NZ_NGMO01000001.1"/>
</dbReference>
<name>A0A2C9XQ95_9ENTE</name>
<sequence>MEKELSKRIIDEILSYFYAYDILEIRIGLEYTEEGLYMEFQGITDVPPTNLAMLADFLNTPRDPSMEIYYQELLGLPSHGEEIYRLIGNMIDDVEIMYDQPVLNIKLFRRI</sequence>
<keyword evidence="2" id="KW-1185">Reference proteome</keyword>
<comment type="caution">
    <text evidence="1">The sequence shown here is derived from an EMBL/GenBank/DDBJ whole genome shotgun (WGS) entry which is preliminary data.</text>
</comment>
<organism evidence="1 2">
    <name type="scientific">Candidatus Enterococcus wittei</name>
    <dbReference type="NCBI Taxonomy" id="1987383"/>
    <lineage>
        <taxon>Bacteria</taxon>
        <taxon>Bacillati</taxon>
        <taxon>Bacillota</taxon>
        <taxon>Bacilli</taxon>
        <taxon>Lactobacillales</taxon>
        <taxon>Enterococcaceae</taxon>
        <taxon>Enterococcus</taxon>
    </lineage>
</organism>
<dbReference type="AlphaFoldDB" id="A0A2C9XQ95"/>
<evidence type="ECO:0000313" key="1">
    <source>
        <dbReference type="EMBL" id="OTP12351.1"/>
    </source>
</evidence>
<reference evidence="1 2" key="1">
    <citation type="submission" date="2017-05" db="EMBL/GenBank/DDBJ databases">
        <title>The Genome Sequence of Enterococcus sp. 10A9_DIV0425.</title>
        <authorList>
            <consortium name="The Broad Institute Genomics Platform"/>
            <consortium name="The Broad Institute Genomic Center for Infectious Diseases"/>
            <person name="Earl A."/>
            <person name="Manson A."/>
            <person name="Schwartman J."/>
            <person name="Gilmore M."/>
            <person name="Abouelleil A."/>
            <person name="Cao P."/>
            <person name="Chapman S."/>
            <person name="Cusick C."/>
            <person name="Shea T."/>
            <person name="Young S."/>
            <person name="Neafsey D."/>
            <person name="Nusbaum C."/>
            <person name="Birren B."/>
        </authorList>
    </citation>
    <scope>NUCLEOTIDE SEQUENCE [LARGE SCALE GENOMIC DNA]</scope>
    <source>
        <strain evidence="1 2">10A9_DIV0425</strain>
    </source>
</reference>
<evidence type="ECO:0000313" key="2">
    <source>
        <dbReference type="Proteomes" id="UP000194933"/>
    </source>
</evidence>
<dbReference type="Proteomes" id="UP000194933">
    <property type="component" value="Unassembled WGS sequence"/>
</dbReference>
<dbReference type="EMBL" id="NGMO01000001">
    <property type="protein sequence ID" value="OTP12351.1"/>
    <property type="molecule type" value="Genomic_DNA"/>
</dbReference>